<dbReference type="AlphaFoldDB" id="A0A2P8DWG9"/>
<comment type="caution">
    <text evidence="2">The sequence shown here is derived from an EMBL/GenBank/DDBJ whole genome shotgun (WGS) entry which is preliminary data.</text>
</comment>
<organism evidence="2 3">
    <name type="scientific">Haloactinopolyspora alba</name>
    <dbReference type="NCBI Taxonomy" id="648780"/>
    <lineage>
        <taxon>Bacteria</taxon>
        <taxon>Bacillati</taxon>
        <taxon>Actinomycetota</taxon>
        <taxon>Actinomycetes</taxon>
        <taxon>Jiangellales</taxon>
        <taxon>Jiangellaceae</taxon>
        <taxon>Haloactinopolyspora</taxon>
    </lineage>
</organism>
<evidence type="ECO:0000256" key="1">
    <source>
        <dbReference type="SAM" id="MobiDB-lite"/>
    </source>
</evidence>
<keyword evidence="3" id="KW-1185">Reference proteome</keyword>
<protein>
    <submittedName>
        <fullName evidence="2">Uncharacterized protein</fullName>
    </submittedName>
</protein>
<dbReference type="EMBL" id="PYGE01000013">
    <property type="protein sequence ID" value="PSL01558.1"/>
    <property type="molecule type" value="Genomic_DNA"/>
</dbReference>
<evidence type="ECO:0000313" key="3">
    <source>
        <dbReference type="Proteomes" id="UP000243528"/>
    </source>
</evidence>
<proteinExistence type="predicted"/>
<sequence length="78" mass="8561">MSEQEHEQSQAEALQDVLGEPRTAKSSDGHPMNDYGRAIDQPGARLHGPDGENVRDQGVFSNMGRHKRQESTDDDTAA</sequence>
<accession>A0A2P8DWG9</accession>
<name>A0A2P8DWG9_9ACTN</name>
<feature type="region of interest" description="Disordered" evidence="1">
    <location>
        <begin position="1"/>
        <end position="78"/>
    </location>
</feature>
<dbReference type="RefSeq" id="WP_106538420.1">
    <property type="nucleotide sequence ID" value="NZ_PYGE01000013.1"/>
</dbReference>
<reference evidence="2 3" key="1">
    <citation type="submission" date="2018-03" db="EMBL/GenBank/DDBJ databases">
        <title>Genomic Encyclopedia of Archaeal and Bacterial Type Strains, Phase II (KMG-II): from individual species to whole genera.</title>
        <authorList>
            <person name="Goeker M."/>
        </authorList>
    </citation>
    <scope>NUCLEOTIDE SEQUENCE [LARGE SCALE GENOMIC DNA]</scope>
    <source>
        <strain evidence="2 3">DSM 45211</strain>
    </source>
</reference>
<evidence type="ECO:0000313" key="2">
    <source>
        <dbReference type="EMBL" id="PSL01558.1"/>
    </source>
</evidence>
<dbReference type="Proteomes" id="UP000243528">
    <property type="component" value="Unassembled WGS sequence"/>
</dbReference>
<gene>
    <name evidence="2" type="ORF">CLV30_11346</name>
</gene>